<reference evidence="2 3" key="1">
    <citation type="journal article" date="2015" name="Proc. Natl. Acad. Sci. U.S.A.">
        <title>The resurrection genome of Boea hygrometrica: A blueprint for survival of dehydration.</title>
        <authorList>
            <person name="Xiao L."/>
            <person name="Yang G."/>
            <person name="Zhang L."/>
            <person name="Yang X."/>
            <person name="Zhao S."/>
            <person name="Ji Z."/>
            <person name="Zhou Q."/>
            <person name="Hu M."/>
            <person name="Wang Y."/>
            <person name="Chen M."/>
            <person name="Xu Y."/>
            <person name="Jin H."/>
            <person name="Xiao X."/>
            <person name="Hu G."/>
            <person name="Bao F."/>
            <person name="Hu Y."/>
            <person name="Wan P."/>
            <person name="Li L."/>
            <person name="Deng X."/>
            <person name="Kuang T."/>
            <person name="Xiang C."/>
            <person name="Zhu J.K."/>
            <person name="Oliver M.J."/>
            <person name="He Y."/>
        </authorList>
    </citation>
    <scope>NUCLEOTIDE SEQUENCE [LARGE SCALE GENOMIC DNA]</scope>
    <source>
        <strain evidence="3">cv. XS01</strain>
    </source>
</reference>
<organism evidence="2 3">
    <name type="scientific">Dorcoceras hygrometricum</name>
    <dbReference type="NCBI Taxonomy" id="472368"/>
    <lineage>
        <taxon>Eukaryota</taxon>
        <taxon>Viridiplantae</taxon>
        <taxon>Streptophyta</taxon>
        <taxon>Embryophyta</taxon>
        <taxon>Tracheophyta</taxon>
        <taxon>Spermatophyta</taxon>
        <taxon>Magnoliopsida</taxon>
        <taxon>eudicotyledons</taxon>
        <taxon>Gunneridae</taxon>
        <taxon>Pentapetalae</taxon>
        <taxon>asterids</taxon>
        <taxon>lamiids</taxon>
        <taxon>Lamiales</taxon>
        <taxon>Gesneriaceae</taxon>
        <taxon>Didymocarpoideae</taxon>
        <taxon>Trichosporeae</taxon>
        <taxon>Loxocarpinae</taxon>
        <taxon>Dorcoceras</taxon>
    </lineage>
</organism>
<feature type="region of interest" description="Disordered" evidence="1">
    <location>
        <begin position="230"/>
        <end position="270"/>
    </location>
</feature>
<keyword evidence="3" id="KW-1185">Reference proteome</keyword>
<dbReference type="AlphaFoldDB" id="A0A2Z7ABN0"/>
<feature type="compositionally biased region" description="Basic and acidic residues" evidence="1">
    <location>
        <begin position="246"/>
        <end position="255"/>
    </location>
</feature>
<evidence type="ECO:0000313" key="3">
    <source>
        <dbReference type="Proteomes" id="UP000250235"/>
    </source>
</evidence>
<feature type="compositionally biased region" description="Basic and acidic residues" evidence="1">
    <location>
        <begin position="53"/>
        <end position="71"/>
    </location>
</feature>
<protein>
    <recommendedName>
        <fullName evidence="4">DNA-directed RNA polymerase III subunit RPC5</fullName>
    </recommendedName>
</protein>
<sequence length="686" mass="76868">MADLDFDLDELLGGPAQVPSRPTRFNPKGSKFKPRAKIEPSQQLSASSSDPAELIRKESDSIPSPKKEELGVKPEFANDVVEMDIDFKHGEIVDNEVKKEETEDLMETGEGEAEDEVVREIDVYLTSSLDPNTRLYVLQYPLRPLWRPYEMEERCEQVRVKPASNEIEVDLAIDFESKNYDRDAGSRFLMKRQTLASAWKPPHTSGYAVGLHLNPVHAVVQLRPSMEHLDSRESKRKVVSGVEGTVKAEENKEGKFSGASNQSIKPSGQEKDIAEDWIPLTFRSARSDMASRYSEKMVAQEGSAIDFSMTSYDYLNSLYPGNSNDNAQISGPPRRLLLTLPLKERFKTWLLEGPPIHRFDALKYLASDETVEEILGVLQEYARLVQGLWVPKSSLVYGTDQGIEVLARDYVLLLFTKNPLINNSQLPRRPQLAKAMRDALKVLAVERPAFNDWKLKELPDFSFMKLNPSVVKKQQEEWDCLENKINVLFGGKSGPSVTASSKFNTTNNSTPKCSDKARTLIGANSRIQMSEDAREAIAKALQKLFKSVKVCSFQQISQRLRDMAVSESARSTGFAKEAVAAANSIDSFPTELQAIVNQVAVNIHGICIPKSSPDHPQYDAFRKVVINLFVAEGPNAKLKKASIIEAAKMELKRDIPSTEFYKVVQELCISQASAWVLKTGDRNQIH</sequence>
<evidence type="ECO:0000256" key="1">
    <source>
        <dbReference type="SAM" id="MobiDB-lite"/>
    </source>
</evidence>
<feature type="compositionally biased region" description="Polar residues" evidence="1">
    <location>
        <begin position="40"/>
        <end position="50"/>
    </location>
</feature>
<dbReference type="EMBL" id="KV017149">
    <property type="protein sequence ID" value="KZV19013.1"/>
    <property type="molecule type" value="Genomic_DNA"/>
</dbReference>
<feature type="compositionally biased region" description="Acidic residues" evidence="1">
    <location>
        <begin position="1"/>
        <end position="10"/>
    </location>
</feature>
<dbReference type="GO" id="GO:0005666">
    <property type="term" value="C:RNA polymerase III complex"/>
    <property type="evidence" value="ECO:0007669"/>
    <property type="project" value="TreeGrafter"/>
</dbReference>
<dbReference type="Pfam" id="PF04801">
    <property type="entry name" value="RPC5"/>
    <property type="match status" value="1"/>
</dbReference>
<evidence type="ECO:0000313" key="2">
    <source>
        <dbReference type="EMBL" id="KZV19013.1"/>
    </source>
</evidence>
<proteinExistence type="predicted"/>
<gene>
    <name evidence="2" type="ORF">F511_08441</name>
</gene>
<dbReference type="InterPro" id="IPR006886">
    <property type="entry name" value="RNA_pol_III_Rpc5"/>
</dbReference>
<dbReference type="PANTHER" id="PTHR12069">
    <property type="entry name" value="DNA-DIRECTED RNA POLYMERASES III 80 KDA POLYPEPTIDE RNA POLYMERASE III SUBUNIT 5"/>
    <property type="match status" value="1"/>
</dbReference>
<accession>A0A2Z7ABN0</accession>
<feature type="region of interest" description="Disordered" evidence="1">
    <location>
        <begin position="1"/>
        <end position="71"/>
    </location>
</feature>
<evidence type="ECO:0008006" key="4">
    <source>
        <dbReference type="Google" id="ProtNLM"/>
    </source>
</evidence>
<dbReference type="OrthoDB" id="340681at2759"/>
<dbReference type="PANTHER" id="PTHR12069:SF0">
    <property type="entry name" value="DNA-DIRECTED RNA POLYMERASE III SUBUNIT RPC5"/>
    <property type="match status" value="1"/>
</dbReference>
<dbReference type="GO" id="GO:0042797">
    <property type="term" value="P:tRNA transcription by RNA polymerase III"/>
    <property type="evidence" value="ECO:0007669"/>
    <property type="project" value="TreeGrafter"/>
</dbReference>
<name>A0A2Z7ABN0_9LAMI</name>
<dbReference type="Proteomes" id="UP000250235">
    <property type="component" value="Unassembled WGS sequence"/>
</dbReference>